<keyword evidence="15" id="KW-1185">Reference proteome</keyword>
<evidence type="ECO:0000256" key="7">
    <source>
        <dbReference type="ARBA" id="ARBA00023002"/>
    </source>
</evidence>
<evidence type="ECO:0000256" key="6">
    <source>
        <dbReference type="ARBA" id="ARBA00022989"/>
    </source>
</evidence>
<protein>
    <submittedName>
        <fullName evidence="14">Cytochrome P450</fullName>
    </submittedName>
</protein>
<comment type="caution">
    <text evidence="14">The sequence shown here is derived from an EMBL/GenBank/DDBJ whole genome shotgun (WGS) entry which is preliminary data.</text>
</comment>
<evidence type="ECO:0000313" key="15">
    <source>
        <dbReference type="Proteomes" id="UP000243975"/>
    </source>
</evidence>
<keyword evidence="9 12" id="KW-0503">Monooxygenase</keyword>
<feature type="transmembrane region" description="Helical" evidence="13">
    <location>
        <begin position="6"/>
        <end position="29"/>
    </location>
</feature>
<evidence type="ECO:0000256" key="10">
    <source>
        <dbReference type="ARBA" id="ARBA00023136"/>
    </source>
</evidence>
<evidence type="ECO:0000256" key="2">
    <source>
        <dbReference type="ARBA" id="ARBA00010617"/>
    </source>
</evidence>
<dbReference type="PANTHER" id="PTHR24282">
    <property type="entry name" value="CYTOCHROME P450 FAMILY MEMBER"/>
    <property type="match status" value="1"/>
</dbReference>
<keyword evidence="10 13" id="KW-0472">Membrane</keyword>
<dbReference type="OMA" id="TKCYSFE"/>
<dbReference type="GO" id="GO:0016705">
    <property type="term" value="F:oxidoreductase activity, acting on paired donors, with incorporation or reduction of molecular oxygen"/>
    <property type="evidence" value="ECO:0007669"/>
    <property type="project" value="InterPro"/>
</dbReference>
<dbReference type="Gramene" id="KVI05707">
    <property type="protein sequence ID" value="KVI05707"/>
    <property type="gene ID" value="Ccrd_015976"/>
</dbReference>
<keyword evidence="8 11" id="KW-0408">Iron</keyword>
<dbReference type="GO" id="GO:0016020">
    <property type="term" value="C:membrane"/>
    <property type="evidence" value="ECO:0007669"/>
    <property type="project" value="UniProtKB-SubCell"/>
</dbReference>
<dbReference type="Gene3D" id="1.10.630.10">
    <property type="entry name" value="Cytochrome P450"/>
    <property type="match status" value="1"/>
</dbReference>
<name>A0A103YAV3_CYNCS</name>
<dbReference type="PANTHER" id="PTHR24282:SF234">
    <property type="entry name" value="CYTOCHROME P450-RELATED"/>
    <property type="match status" value="1"/>
</dbReference>
<keyword evidence="4 13" id="KW-0812">Transmembrane</keyword>
<comment type="subcellular location">
    <subcellularLocation>
        <location evidence="1">Membrane</location>
    </subcellularLocation>
</comment>
<dbReference type="SUPFAM" id="SSF48264">
    <property type="entry name" value="Cytochrome P450"/>
    <property type="match status" value="1"/>
</dbReference>
<dbReference type="PROSITE" id="PS00086">
    <property type="entry name" value="CYTOCHROME_P450"/>
    <property type="match status" value="1"/>
</dbReference>
<dbReference type="PRINTS" id="PR00385">
    <property type="entry name" value="P450"/>
</dbReference>
<dbReference type="Pfam" id="PF00067">
    <property type="entry name" value="p450"/>
    <property type="match status" value="1"/>
</dbReference>
<sequence>MEETPVIYVIGVAAILTLYVWTILNFLWFKPKKMEKFLRDQGLKGSHYRFMVGDLKQLEKMTKEAKSKPMSLNHDIAPRVLTFFHKSIITHEVFSNYHQFQKPRGGNPSIKLLTTGLIDVEEDQWVKHRKIINPAFNVEKLKHMVPAFYVSCSEMIQKWEEMVTKESSREVNVWPHLQTFTADVISRTAFGSSFEEGRKIFELQRELKQMIIIAEMSIYIPGSRFLPTKSNNRMKQIDQEVKAMIKSIIDKRVVAMKAGKSINDDLLGILLDSNYAEIKQEGNSNFGLSIQEIIQECKLFYFAGQETTANMLVWTMILLGQYKEWQTRAREEVLQVIGEKRPDIDGLNHLKVVNMIFNEVLRLYLPAVLLRRFVHEETKLKNLILPAGTLIQLNSLLLHHDQDLWGEDATKGQASYVPFGGGPRICVGQNFAMLEAKMALTMILQRFSFDLSPSYSHAPYAIITLKPQFGAHLILQKL</sequence>
<dbReference type="InterPro" id="IPR017972">
    <property type="entry name" value="Cyt_P450_CS"/>
</dbReference>
<dbReference type="AlphaFoldDB" id="A0A103YAV3"/>
<comment type="cofactor">
    <cofactor evidence="11">
        <name>heme</name>
        <dbReference type="ChEBI" id="CHEBI:30413"/>
    </cofactor>
</comment>
<keyword evidence="6 13" id="KW-1133">Transmembrane helix</keyword>
<evidence type="ECO:0000256" key="8">
    <source>
        <dbReference type="ARBA" id="ARBA00023004"/>
    </source>
</evidence>
<feature type="binding site" description="axial binding residue" evidence="11">
    <location>
        <position position="426"/>
    </location>
    <ligand>
        <name>heme</name>
        <dbReference type="ChEBI" id="CHEBI:30413"/>
    </ligand>
    <ligandPart>
        <name>Fe</name>
        <dbReference type="ChEBI" id="CHEBI:18248"/>
    </ligandPart>
</feature>
<dbReference type="PRINTS" id="PR00463">
    <property type="entry name" value="EP450I"/>
</dbReference>
<dbReference type="GO" id="GO:0005506">
    <property type="term" value="F:iron ion binding"/>
    <property type="evidence" value="ECO:0007669"/>
    <property type="project" value="InterPro"/>
</dbReference>
<dbReference type="InterPro" id="IPR001128">
    <property type="entry name" value="Cyt_P450"/>
</dbReference>
<evidence type="ECO:0000256" key="1">
    <source>
        <dbReference type="ARBA" id="ARBA00004370"/>
    </source>
</evidence>
<evidence type="ECO:0000313" key="14">
    <source>
        <dbReference type="EMBL" id="KVI05707.1"/>
    </source>
</evidence>
<keyword evidence="3 11" id="KW-0349">Heme</keyword>
<dbReference type="STRING" id="59895.A0A103YAV3"/>
<evidence type="ECO:0000256" key="4">
    <source>
        <dbReference type="ARBA" id="ARBA00022692"/>
    </source>
</evidence>
<keyword evidence="7 12" id="KW-0560">Oxidoreductase</keyword>
<dbReference type="GO" id="GO:0004497">
    <property type="term" value="F:monooxygenase activity"/>
    <property type="evidence" value="ECO:0007669"/>
    <property type="project" value="UniProtKB-KW"/>
</dbReference>
<evidence type="ECO:0000256" key="5">
    <source>
        <dbReference type="ARBA" id="ARBA00022723"/>
    </source>
</evidence>
<accession>A0A103YAV3</accession>
<organism evidence="14 15">
    <name type="scientific">Cynara cardunculus var. scolymus</name>
    <name type="common">Globe artichoke</name>
    <name type="synonym">Cynara scolymus</name>
    <dbReference type="NCBI Taxonomy" id="59895"/>
    <lineage>
        <taxon>Eukaryota</taxon>
        <taxon>Viridiplantae</taxon>
        <taxon>Streptophyta</taxon>
        <taxon>Embryophyta</taxon>
        <taxon>Tracheophyta</taxon>
        <taxon>Spermatophyta</taxon>
        <taxon>Magnoliopsida</taxon>
        <taxon>eudicotyledons</taxon>
        <taxon>Gunneridae</taxon>
        <taxon>Pentapetalae</taxon>
        <taxon>asterids</taxon>
        <taxon>campanulids</taxon>
        <taxon>Asterales</taxon>
        <taxon>Asteraceae</taxon>
        <taxon>Carduoideae</taxon>
        <taxon>Cardueae</taxon>
        <taxon>Carduinae</taxon>
        <taxon>Cynara</taxon>
    </lineage>
</organism>
<keyword evidence="5 11" id="KW-0479">Metal-binding</keyword>
<dbReference type="Proteomes" id="UP000243975">
    <property type="component" value="Unassembled WGS sequence"/>
</dbReference>
<comment type="similarity">
    <text evidence="2 12">Belongs to the cytochrome P450 family.</text>
</comment>
<evidence type="ECO:0000256" key="12">
    <source>
        <dbReference type="RuleBase" id="RU000461"/>
    </source>
</evidence>
<reference evidence="14 15" key="1">
    <citation type="journal article" date="2016" name="Sci. Rep.">
        <title>The genome sequence of the outbreeding globe artichoke constructed de novo incorporating a phase-aware low-pass sequencing strategy of F1 progeny.</title>
        <authorList>
            <person name="Scaglione D."/>
            <person name="Reyes-Chin-Wo S."/>
            <person name="Acquadro A."/>
            <person name="Froenicke L."/>
            <person name="Portis E."/>
            <person name="Beitel C."/>
            <person name="Tirone M."/>
            <person name="Mauro R."/>
            <person name="Lo Monaco A."/>
            <person name="Mauromicale G."/>
            <person name="Faccioli P."/>
            <person name="Cattivelli L."/>
            <person name="Rieseberg L."/>
            <person name="Michelmore R."/>
            <person name="Lanteri S."/>
        </authorList>
    </citation>
    <scope>NUCLEOTIDE SEQUENCE [LARGE SCALE GENOMIC DNA]</scope>
    <source>
        <strain evidence="14">2C</strain>
    </source>
</reference>
<evidence type="ECO:0000256" key="3">
    <source>
        <dbReference type="ARBA" id="ARBA00022617"/>
    </source>
</evidence>
<dbReference type="EMBL" id="LEKV01001862">
    <property type="protein sequence ID" value="KVI05707.1"/>
    <property type="molecule type" value="Genomic_DNA"/>
</dbReference>
<dbReference type="InterPro" id="IPR002401">
    <property type="entry name" value="Cyt_P450_E_grp-I"/>
</dbReference>
<dbReference type="InterPro" id="IPR050665">
    <property type="entry name" value="Cytochrome_P450_Monooxygen"/>
</dbReference>
<evidence type="ECO:0000256" key="9">
    <source>
        <dbReference type="ARBA" id="ARBA00023033"/>
    </source>
</evidence>
<gene>
    <name evidence="14" type="ORF">Ccrd_015976</name>
</gene>
<evidence type="ECO:0000256" key="11">
    <source>
        <dbReference type="PIRSR" id="PIRSR602401-1"/>
    </source>
</evidence>
<dbReference type="GO" id="GO:0020037">
    <property type="term" value="F:heme binding"/>
    <property type="evidence" value="ECO:0007669"/>
    <property type="project" value="InterPro"/>
</dbReference>
<proteinExistence type="inferred from homology"/>
<dbReference type="InterPro" id="IPR036396">
    <property type="entry name" value="Cyt_P450_sf"/>
</dbReference>
<evidence type="ECO:0000256" key="13">
    <source>
        <dbReference type="SAM" id="Phobius"/>
    </source>
</evidence>